<comment type="caution">
    <text evidence="2">The sequence shown here is derived from an EMBL/GenBank/DDBJ whole genome shotgun (WGS) entry which is preliminary data.</text>
</comment>
<dbReference type="Proteomes" id="UP000326570">
    <property type="component" value="Unassembled WGS sequence"/>
</dbReference>
<protein>
    <submittedName>
        <fullName evidence="2">Uncharacterized protein</fullName>
    </submittedName>
</protein>
<name>A0A5N1IJH0_9BACT</name>
<evidence type="ECO:0000313" key="3">
    <source>
        <dbReference type="Proteomes" id="UP000326570"/>
    </source>
</evidence>
<reference evidence="2 3" key="1">
    <citation type="submission" date="2019-09" db="EMBL/GenBank/DDBJ databases">
        <title>Genome sequence of Adhaeribacter sp. M2.</title>
        <authorList>
            <person name="Srinivasan S."/>
        </authorList>
    </citation>
    <scope>NUCLEOTIDE SEQUENCE [LARGE SCALE GENOMIC DNA]</scope>
    <source>
        <strain evidence="2 3">M2</strain>
    </source>
</reference>
<dbReference type="RefSeq" id="WP_150905537.1">
    <property type="nucleotide sequence ID" value="NZ_VTWT01000012.1"/>
</dbReference>
<dbReference type="AlphaFoldDB" id="A0A5N1IJH0"/>
<sequence>MKFVLKVLVLAVLVVLSKLAQEQSIALHIPDGAGQPEFFTQNLEAPKPIEVKQAPVSIHFEKTSLHLN</sequence>
<accession>A0A5N1IJH0</accession>
<proteinExistence type="predicted"/>
<gene>
    <name evidence="2" type="ORF">F0P94_17690</name>
</gene>
<evidence type="ECO:0000313" key="2">
    <source>
        <dbReference type="EMBL" id="KAA9325419.1"/>
    </source>
</evidence>
<evidence type="ECO:0000256" key="1">
    <source>
        <dbReference type="SAM" id="SignalP"/>
    </source>
</evidence>
<dbReference type="EMBL" id="VTWT01000012">
    <property type="protein sequence ID" value="KAA9325419.1"/>
    <property type="molecule type" value="Genomic_DNA"/>
</dbReference>
<feature type="chain" id="PRO_5024976570" evidence="1">
    <location>
        <begin position="21"/>
        <end position="68"/>
    </location>
</feature>
<keyword evidence="1" id="KW-0732">Signal</keyword>
<keyword evidence="3" id="KW-1185">Reference proteome</keyword>
<organism evidence="2 3">
    <name type="scientific">Adhaeribacter soli</name>
    <dbReference type="NCBI Taxonomy" id="2607655"/>
    <lineage>
        <taxon>Bacteria</taxon>
        <taxon>Pseudomonadati</taxon>
        <taxon>Bacteroidota</taxon>
        <taxon>Cytophagia</taxon>
        <taxon>Cytophagales</taxon>
        <taxon>Hymenobacteraceae</taxon>
        <taxon>Adhaeribacter</taxon>
    </lineage>
</organism>
<feature type="signal peptide" evidence="1">
    <location>
        <begin position="1"/>
        <end position="20"/>
    </location>
</feature>